<keyword evidence="2" id="KW-0238">DNA-binding</keyword>
<evidence type="ECO:0000259" key="4">
    <source>
        <dbReference type="PROSITE" id="PS01124"/>
    </source>
</evidence>
<dbReference type="PANTHER" id="PTHR46796">
    <property type="entry name" value="HTH-TYPE TRANSCRIPTIONAL ACTIVATOR RHAS-RELATED"/>
    <property type="match status" value="1"/>
</dbReference>
<dbReference type="InterPro" id="IPR050204">
    <property type="entry name" value="AraC_XylS_family_regulators"/>
</dbReference>
<keyword evidence="6" id="KW-1185">Reference proteome</keyword>
<dbReference type="Gene3D" id="1.10.10.60">
    <property type="entry name" value="Homeodomain-like"/>
    <property type="match status" value="1"/>
</dbReference>
<dbReference type="PANTHER" id="PTHR46796:SF13">
    <property type="entry name" value="HTH-TYPE TRANSCRIPTIONAL ACTIVATOR RHAS"/>
    <property type="match status" value="1"/>
</dbReference>
<protein>
    <submittedName>
        <fullName evidence="5">Helix-turn-helix domain-containing protein</fullName>
    </submittedName>
</protein>
<gene>
    <name evidence="5" type="ORF">MMG00_05465</name>
</gene>
<feature type="domain" description="HTH araC/xylS-type" evidence="4">
    <location>
        <begin position="161"/>
        <end position="263"/>
    </location>
</feature>
<name>A0ABY3X5Y2_9GAMM</name>
<dbReference type="InterPro" id="IPR018060">
    <property type="entry name" value="HTH_AraC"/>
</dbReference>
<dbReference type="Proteomes" id="UP000829542">
    <property type="component" value="Chromosome"/>
</dbReference>
<dbReference type="InterPro" id="IPR009057">
    <property type="entry name" value="Homeodomain-like_sf"/>
</dbReference>
<evidence type="ECO:0000256" key="1">
    <source>
        <dbReference type="ARBA" id="ARBA00023015"/>
    </source>
</evidence>
<keyword evidence="3" id="KW-0804">Transcription</keyword>
<dbReference type="Pfam" id="PF12833">
    <property type="entry name" value="HTH_18"/>
    <property type="match status" value="1"/>
</dbReference>
<dbReference type="RefSeq" id="WP_242152552.1">
    <property type="nucleotide sequence ID" value="NZ_CP093379.1"/>
</dbReference>
<dbReference type="EMBL" id="CP093379">
    <property type="protein sequence ID" value="UNM97300.1"/>
    <property type="molecule type" value="Genomic_DNA"/>
</dbReference>
<reference evidence="5 6" key="1">
    <citation type="submission" date="2022-03" db="EMBL/GenBank/DDBJ databases">
        <title>Ignatzschineria rhizosphaerae HR5S32.</title>
        <authorList>
            <person name="Sun J.Q."/>
            <person name="Feng J.Y."/>
        </authorList>
    </citation>
    <scope>NUCLEOTIDE SEQUENCE [LARGE SCALE GENOMIC DNA]</scope>
    <source>
        <strain evidence="5 6">HR5S32</strain>
    </source>
</reference>
<dbReference type="SMART" id="SM00342">
    <property type="entry name" value="HTH_ARAC"/>
    <property type="match status" value="1"/>
</dbReference>
<organism evidence="5 6">
    <name type="scientific">Ignatzschineria rhizosphaerae</name>
    <dbReference type="NCBI Taxonomy" id="2923279"/>
    <lineage>
        <taxon>Bacteria</taxon>
        <taxon>Pseudomonadati</taxon>
        <taxon>Pseudomonadota</taxon>
        <taxon>Gammaproteobacteria</taxon>
        <taxon>Cardiobacteriales</taxon>
        <taxon>Ignatzschineriaceae</taxon>
        <taxon>Ignatzschineria</taxon>
    </lineage>
</organism>
<dbReference type="Pfam" id="PF20240">
    <property type="entry name" value="DUF6597"/>
    <property type="match status" value="1"/>
</dbReference>
<proteinExistence type="predicted"/>
<keyword evidence="1" id="KW-0805">Transcription regulation</keyword>
<evidence type="ECO:0000313" key="6">
    <source>
        <dbReference type="Proteomes" id="UP000829542"/>
    </source>
</evidence>
<dbReference type="SUPFAM" id="SSF46689">
    <property type="entry name" value="Homeodomain-like"/>
    <property type="match status" value="1"/>
</dbReference>
<dbReference type="PROSITE" id="PS01124">
    <property type="entry name" value="HTH_ARAC_FAMILY_2"/>
    <property type="match status" value="1"/>
</dbReference>
<dbReference type="InterPro" id="IPR046532">
    <property type="entry name" value="DUF6597"/>
</dbReference>
<evidence type="ECO:0000256" key="2">
    <source>
        <dbReference type="ARBA" id="ARBA00023125"/>
    </source>
</evidence>
<evidence type="ECO:0000256" key="3">
    <source>
        <dbReference type="ARBA" id="ARBA00023163"/>
    </source>
</evidence>
<evidence type="ECO:0000313" key="5">
    <source>
        <dbReference type="EMBL" id="UNM97300.1"/>
    </source>
</evidence>
<accession>A0ABY3X5Y2</accession>
<sequence>MALLVDNCVSNLRTIQPYFTFSSGGTYHVKVVENSPISHFYTFQAQRSDGKVIAVPDASIDILFLCDGENSAVRLCGTPSTAKLVEIQSGKRYFGVRFHPGKIPQFIQQDSRLLVDGEFPLQEILKDGDDLLEKIVTALSFEARIHHFYHHFCQQIAVKRSPVAWQMHQLITVNSGALSIREVGQYTGYSTRYVNKIFTDNFGLSPKSYSLILRFQHVLQQMLQKHKVSLTDLASDQGYADQSHFVREFKKFTALAPRKFMQKASSNNYSAHLIKDYG</sequence>